<dbReference type="HOGENOM" id="CLU_054506_1_1_9"/>
<gene>
    <name evidence="6" type="primary">sorC2</name>
    <name evidence="6" type="ordered locus">Awo_c29490</name>
</gene>
<proteinExistence type="inferred from homology"/>
<dbReference type="GO" id="GO:0003677">
    <property type="term" value="F:DNA binding"/>
    <property type="evidence" value="ECO:0007669"/>
    <property type="project" value="UniProtKB-KW"/>
</dbReference>
<dbReference type="SUPFAM" id="SSF100950">
    <property type="entry name" value="NagB/RpiA/CoA transferase-like"/>
    <property type="match status" value="1"/>
</dbReference>
<evidence type="ECO:0000313" key="6">
    <source>
        <dbReference type="EMBL" id="AFA49683.1"/>
    </source>
</evidence>
<comment type="similarity">
    <text evidence="1">Belongs to the SorC transcriptional regulatory family.</text>
</comment>
<protein>
    <submittedName>
        <fullName evidence="6">Sorbitol operon regulator SorC2</fullName>
    </submittedName>
</protein>
<sequence>MKRMKKVVDNKRLMLKVCDLFYNHNETQQTIAKQLSISRPTVAKILEQARATQMVRIIIPDLAEDSHFELERKLEASFGLKEVIIVDEKKDNYAQKDEVAKAAAEYLERLVKDGKNIGVSMGTTLGHIAKHIHPKIAKNAMFIPLVGGIGQVGMELHSNYLVEELANAFKAQYILLHAPAKVSKKVIKEGLIGEAYIEKIIKLTNKLDIALVGLGVPNRYSTTMATGYYDEHEMEQMRKKHVAGDICMNFYDIEGSTEQFEMNETVIGIDIKKLKTVKYSIGVACGEEKVNAIRGAIAGQYINVLVTDVGCARKLIEEMDERKKL</sequence>
<dbReference type="GO" id="GO:0030246">
    <property type="term" value="F:carbohydrate binding"/>
    <property type="evidence" value="ECO:0007669"/>
    <property type="project" value="InterPro"/>
</dbReference>
<reference evidence="7" key="1">
    <citation type="submission" date="2011-07" db="EMBL/GenBank/DDBJ databases">
        <title>Complete genome sequence of Acetobacterium woodii.</title>
        <authorList>
            <person name="Poehlein A."/>
            <person name="Schmidt S."/>
            <person name="Kaster A.-K."/>
            <person name="Goenrich M."/>
            <person name="Vollmers J."/>
            <person name="Thuermer A."/>
            <person name="Gottschalk G."/>
            <person name="Thauer R.K."/>
            <person name="Daniel R."/>
            <person name="Mueller V."/>
        </authorList>
    </citation>
    <scope>NUCLEOTIDE SEQUENCE [LARGE SCALE GENOMIC DNA]</scope>
    <source>
        <strain evidence="7">ATCC 29683 / DSM 1030 / JCM 2381 / KCTC 1655 / WB1</strain>
    </source>
</reference>
<dbReference type="AlphaFoldDB" id="H6LHH3"/>
<dbReference type="eggNOG" id="COG2390">
    <property type="taxonomic scope" value="Bacteria"/>
</dbReference>
<organism evidence="6 7">
    <name type="scientific">Acetobacterium woodii (strain ATCC 29683 / DSM 1030 / JCM 2381 / KCTC 1655 / WB1)</name>
    <dbReference type="NCBI Taxonomy" id="931626"/>
    <lineage>
        <taxon>Bacteria</taxon>
        <taxon>Bacillati</taxon>
        <taxon>Bacillota</taxon>
        <taxon>Clostridia</taxon>
        <taxon>Eubacteriales</taxon>
        <taxon>Eubacteriaceae</taxon>
        <taxon>Acetobacterium</taxon>
    </lineage>
</organism>
<accession>H6LHH3</accession>
<dbReference type="EMBL" id="CP002987">
    <property type="protein sequence ID" value="AFA49683.1"/>
    <property type="molecule type" value="Genomic_DNA"/>
</dbReference>
<reference evidence="6 7" key="2">
    <citation type="journal article" date="2012" name="PLoS ONE">
        <title>An ancient pathway combining carbon dioxide fixation with the generation and utilization of a sodium ion gradient for ATP synthesis.</title>
        <authorList>
            <person name="Poehlein A."/>
            <person name="Schmidt S."/>
            <person name="Kaster A.K."/>
            <person name="Goenrich M."/>
            <person name="Vollmers J."/>
            <person name="Thurmer A."/>
            <person name="Bertsch J."/>
            <person name="Schuchmann K."/>
            <person name="Voigt B."/>
            <person name="Hecker M."/>
            <person name="Daniel R."/>
            <person name="Thauer R.K."/>
            <person name="Gottschalk G."/>
            <person name="Muller V."/>
        </authorList>
    </citation>
    <scope>NUCLEOTIDE SEQUENCE [LARGE SCALE GENOMIC DNA]</scope>
    <source>
        <strain evidence="7">ATCC 29683 / DSM 1030 / JCM 2381 / KCTC 1655 / WB1</strain>
    </source>
</reference>
<feature type="domain" description="Sugar-binding" evidence="5">
    <location>
        <begin position="67"/>
        <end position="316"/>
    </location>
</feature>
<dbReference type="Gene3D" id="1.10.10.60">
    <property type="entry name" value="Homeodomain-like"/>
    <property type="match status" value="1"/>
</dbReference>
<keyword evidence="2" id="KW-0805">Transcription regulation</keyword>
<evidence type="ECO:0000256" key="4">
    <source>
        <dbReference type="ARBA" id="ARBA00023163"/>
    </source>
</evidence>
<evidence type="ECO:0000256" key="1">
    <source>
        <dbReference type="ARBA" id="ARBA00010466"/>
    </source>
</evidence>
<dbReference type="PANTHER" id="PTHR34294">
    <property type="entry name" value="TRANSCRIPTIONAL REGULATOR-RELATED"/>
    <property type="match status" value="1"/>
</dbReference>
<dbReference type="Proteomes" id="UP000007177">
    <property type="component" value="Chromosome"/>
</dbReference>
<dbReference type="Gene3D" id="3.40.50.1360">
    <property type="match status" value="1"/>
</dbReference>
<dbReference type="STRING" id="931626.Awo_c29490"/>
<dbReference type="KEGG" id="awo:Awo_c29490"/>
<evidence type="ECO:0000256" key="2">
    <source>
        <dbReference type="ARBA" id="ARBA00023015"/>
    </source>
</evidence>
<evidence type="ECO:0000313" key="7">
    <source>
        <dbReference type="Proteomes" id="UP000007177"/>
    </source>
</evidence>
<dbReference type="InterPro" id="IPR051054">
    <property type="entry name" value="SorC_transcr_regulators"/>
</dbReference>
<keyword evidence="3" id="KW-0238">DNA-binding</keyword>
<dbReference type="InterPro" id="IPR007324">
    <property type="entry name" value="Sugar-bd_dom_put"/>
</dbReference>
<evidence type="ECO:0000256" key="3">
    <source>
        <dbReference type="ARBA" id="ARBA00023125"/>
    </source>
</evidence>
<evidence type="ECO:0000259" key="5">
    <source>
        <dbReference type="Pfam" id="PF04198"/>
    </source>
</evidence>
<keyword evidence="4" id="KW-0804">Transcription</keyword>
<dbReference type="InterPro" id="IPR037171">
    <property type="entry name" value="NagB/RpiA_transferase-like"/>
</dbReference>
<dbReference type="Pfam" id="PF04198">
    <property type="entry name" value="Sugar-bind"/>
    <property type="match status" value="1"/>
</dbReference>
<name>H6LHH3_ACEWD</name>
<dbReference type="PANTHER" id="PTHR34294:SF1">
    <property type="entry name" value="TRANSCRIPTIONAL REGULATOR LSRR"/>
    <property type="match status" value="1"/>
</dbReference>
<keyword evidence="7" id="KW-1185">Reference proteome</keyword>